<evidence type="ECO:0000313" key="2">
    <source>
        <dbReference type="Proteomes" id="UP000634179"/>
    </source>
</evidence>
<dbReference type="AlphaFoldDB" id="A0AA40Y664"/>
<protein>
    <submittedName>
        <fullName evidence="1">Uncharacterized protein</fullName>
    </submittedName>
</protein>
<evidence type="ECO:0000313" key="1">
    <source>
        <dbReference type="EMBL" id="MBH1790549.1"/>
    </source>
</evidence>
<accession>A0AA40Y664</accession>
<dbReference type="Proteomes" id="UP000634179">
    <property type="component" value="Unassembled WGS sequence"/>
</dbReference>
<gene>
    <name evidence="1" type="ORF">I5V89_11760</name>
</gene>
<dbReference type="EMBL" id="JADUOV010000007">
    <property type="protein sequence ID" value="MBH1790549.1"/>
    <property type="molecule type" value="Genomic_DNA"/>
</dbReference>
<reference evidence="1" key="1">
    <citation type="submission" date="2020-11" db="EMBL/GenBank/DDBJ databases">
        <title>Enhanced detection system for hospital associated transmission using whole genome sequencing surveillance.</title>
        <authorList>
            <person name="Harrison L.H."/>
            <person name="Van Tyne D."/>
            <person name="Marsh J.W."/>
            <person name="Griffith M.P."/>
            <person name="Snyder D.J."/>
            <person name="Cooper V.S."/>
            <person name="Mustapha M."/>
        </authorList>
    </citation>
    <scope>NUCLEOTIDE SEQUENCE</scope>
    <source>
        <strain evidence="1">STEN00053</strain>
    </source>
</reference>
<sequence length="143" mass="15636">MKMQQKQEFEGDSLISELWKLEKTSLFHLSKALGVPVGQLLVAANRARPIGLLLPGPVAVHVDGVCFFTPTDLGKRLGLSPQKFNRLLADRGLQAKQDGQWCPTDAGKPFAVLLQVHKKQQAGTDVLQLKWKETVLAALAMPG</sequence>
<proteinExistence type="predicted"/>
<organism evidence="1 2">
    <name type="scientific">Stenotrophomonas maltophilia</name>
    <name type="common">Pseudomonas maltophilia</name>
    <name type="synonym">Xanthomonas maltophilia</name>
    <dbReference type="NCBI Taxonomy" id="40324"/>
    <lineage>
        <taxon>Bacteria</taxon>
        <taxon>Pseudomonadati</taxon>
        <taxon>Pseudomonadota</taxon>
        <taxon>Gammaproteobacteria</taxon>
        <taxon>Lysobacterales</taxon>
        <taxon>Lysobacteraceae</taxon>
        <taxon>Stenotrophomonas</taxon>
        <taxon>Stenotrophomonas maltophilia group</taxon>
    </lineage>
</organism>
<name>A0AA40Y664_STEMA</name>
<comment type="caution">
    <text evidence="1">The sequence shown here is derived from an EMBL/GenBank/DDBJ whole genome shotgun (WGS) entry which is preliminary data.</text>
</comment>